<dbReference type="STRING" id="90262.A0A1X2IUR8"/>
<dbReference type="InterPro" id="IPR023401">
    <property type="entry name" value="ODC_N"/>
</dbReference>
<sequence length="336" mass="36406">MADSIRILSSNDIDRILHQGNEQAANQVMDLMAVTFKTYTEAHQSGDTHVAQAPQRIGVHTDNHYALFMPSRLQETTSIKVVSVPKNDGKGGLPASILVLDETTGSVQAVMNAAALTAVRTAAGSGVATRYFADPNAKNLVIFGAGAQGASHIDMVIAARPSIEHVTIWNRGQERRDALVKLMQERYPTRTFKGVGNNDDTLETAVRQAQVVCTCTNATQPVLFGQWLSPGVHVNCVGSYRMDMHEVDSDTIKRATNILVDSIEACGHEAGELVKSSKSEQWTELGTIIMKQQQIEHDSQGISLFKSVGISVQDSAIAGLMLKKAEEEHLGVEVPF</sequence>
<dbReference type="SUPFAM" id="SSF51735">
    <property type="entry name" value="NAD(P)-binding Rossmann-fold domains"/>
    <property type="match status" value="1"/>
</dbReference>
<evidence type="ECO:0000313" key="2">
    <source>
        <dbReference type="EMBL" id="ORZ22524.1"/>
    </source>
</evidence>
<dbReference type="PIRSF" id="PIRSF001439">
    <property type="entry name" value="CryM"/>
    <property type="match status" value="1"/>
</dbReference>
<protein>
    <recommendedName>
        <fullName evidence="4">Ornithine cyclodeaminase</fullName>
    </recommendedName>
</protein>
<accession>A0A1X2IUR8</accession>
<organism evidence="2 3">
    <name type="scientific">Absidia repens</name>
    <dbReference type="NCBI Taxonomy" id="90262"/>
    <lineage>
        <taxon>Eukaryota</taxon>
        <taxon>Fungi</taxon>
        <taxon>Fungi incertae sedis</taxon>
        <taxon>Mucoromycota</taxon>
        <taxon>Mucoromycotina</taxon>
        <taxon>Mucoromycetes</taxon>
        <taxon>Mucorales</taxon>
        <taxon>Cunninghamellaceae</taxon>
        <taxon>Absidia</taxon>
    </lineage>
</organism>
<evidence type="ECO:0000256" key="1">
    <source>
        <dbReference type="ARBA" id="ARBA00008903"/>
    </source>
</evidence>
<dbReference type="OrthoDB" id="41492at2759"/>
<dbReference type="AlphaFoldDB" id="A0A1X2IUR8"/>
<dbReference type="Pfam" id="PF02423">
    <property type="entry name" value="OCD_Mu_crystall"/>
    <property type="match status" value="1"/>
</dbReference>
<proteinExistence type="inferred from homology"/>
<comment type="similarity">
    <text evidence="1">Belongs to the ornithine cyclodeaminase/mu-crystallin family.</text>
</comment>
<gene>
    <name evidence="2" type="ORF">BCR42DRAFT_345440</name>
</gene>
<dbReference type="PANTHER" id="PTHR13812:SF19">
    <property type="entry name" value="KETIMINE REDUCTASE MU-CRYSTALLIN"/>
    <property type="match status" value="1"/>
</dbReference>
<dbReference type="Gene3D" id="3.40.50.720">
    <property type="entry name" value="NAD(P)-binding Rossmann-like Domain"/>
    <property type="match status" value="1"/>
</dbReference>
<dbReference type="Proteomes" id="UP000193560">
    <property type="component" value="Unassembled WGS sequence"/>
</dbReference>
<dbReference type="Gene3D" id="3.30.1780.10">
    <property type="entry name" value="ornithine cyclodeaminase, domain 1"/>
    <property type="match status" value="1"/>
</dbReference>
<comment type="caution">
    <text evidence="2">The sequence shown here is derived from an EMBL/GenBank/DDBJ whole genome shotgun (WGS) entry which is preliminary data.</text>
</comment>
<evidence type="ECO:0008006" key="4">
    <source>
        <dbReference type="Google" id="ProtNLM"/>
    </source>
</evidence>
<keyword evidence="3" id="KW-1185">Reference proteome</keyword>
<dbReference type="InterPro" id="IPR036291">
    <property type="entry name" value="NAD(P)-bd_dom_sf"/>
</dbReference>
<evidence type="ECO:0000313" key="3">
    <source>
        <dbReference type="Proteomes" id="UP000193560"/>
    </source>
</evidence>
<dbReference type="InterPro" id="IPR003462">
    <property type="entry name" value="ODC_Mu_crystall"/>
</dbReference>
<dbReference type="EMBL" id="MCGE01000004">
    <property type="protein sequence ID" value="ORZ22524.1"/>
    <property type="molecule type" value="Genomic_DNA"/>
</dbReference>
<dbReference type="GO" id="GO:0005737">
    <property type="term" value="C:cytoplasm"/>
    <property type="evidence" value="ECO:0007669"/>
    <property type="project" value="TreeGrafter"/>
</dbReference>
<name>A0A1X2IUR8_9FUNG</name>
<reference evidence="2 3" key="1">
    <citation type="submission" date="2016-07" db="EMBL/GenBank/DDBJ databases">
        <title>Pervasive Adenine N6-methylation of Active Genes in Fungi.</title>
        <authorList>
            <consortium name="DOE Joint Genome Institute"/>
            <person name="Mondo S.J."/>
            <person name="Dannebaum R.O."/>
            <person name="Kuo R.C."/>
            <person name="Labutti K."/>
            <person name="Haridas S."/>
            <person name="Kuo A."/>
            <person name="Salamov A."/>
            <person name="Ahrendt S.R."/>
            <person name="Lipzen A."/>
            <person name="Sullivan W."/>
            <person name="Andreopoulos W.B."/>
            <person name="Clum A."/>
            <person name="Lindquist E."/>
            <person name="Daum C."/>
            <person name="Ramamoorthy G.K."/>
            <person name="Gryganskyi A."/>
            <person name="Culley D."/>
            <person name="Magnuson J.K."/>
            <person name="James T.Y."/>
            <person name="O'Malley M.A."/>
            <person name="Stajich J.E."/>
            <person name="Spatafora J.W."/>
            <person name="Visel A."/>
            <person name="Grigoriev I.V."/>
        </authorList>
    </citation>
    <scope>NUCLEOTIDE SEQUENCE [LARGE SCALE GENOMIC DNA]</scope>
    <source>
        <strain evidence="2 3">NRRL 1336</strain>
    </source>
</reference>
<dbReference type="PANTHER" id="PTHR13812">
    <property type="entry name" value="KETIMINE REDUCTASE MU-CRYSTALLIN"/>
    <property type="match status" value="1"/>
</dbReference>